<keyword evidence="2" id="KW-1185">Reference proteome</keyword>
<comment type="caution">
    <text evidence="1">The sequence shown here is derived from an EMBL/GenBank/DDBJ whole genome shotgun (WGS) entry which is preliminary data.</text>
</comment>
<protein>
    <submittedName>
        <fullName evidence="1">Uncharacterized protein</fullName>
    </submittedName>
</protein>
<evidence type="ECO:0000313" key="2">
    <source>
        <dbReference type="Proteomes" id="UP000790709"/>
    </source>
</evidence>
<accession>A0ACB8B1I9</accession>
<reference evidence="1" key="1">
    <citation type="journal article" date="2021" name="New Phytol.">
        <title>Evolutionary innovations through gain and loss of genes in the ectomycorrhizal Boletales.</title>
        <authorList>
            <person name="Wu G."/>
            <person name="Miyauchi S."/>
            <person name="Morin E."/>
            <person name="Kuo A."/>
            <person name="Drula E."/>
            <person name="Varga T."/>
            <person name="Kohler A."/>
            <person name="Feng B."/>
            <person name="Cao Y."/>
            <person name="Lipzen A."/>
            <person name="Daum C."/>
            <person name="Hundley H."/>
            <person name="Pangilinan J."/>
            <person name="Johnson J."/>
            <person name="Barry K."/>
            <person name="LaButti K."/>
            <person name="Ng V."/>
            <person name="Ahrendt S."/>
            <person name="Min B."/>
            <person name="Choi I.G."/>
            <person name="Park H."/>
            <person name="Plett J.M."/>
            <person name="Magnuson J."/>
            <person name="Spatafora J.W."/>
            <person name="Nagy L.G."/>
            <person name="Henrissat B."/>
            <person name="Grigoriev I.V."/>
            <person name="Yang Z.L."/>
            <person name="Xu J."/>
            <person name="Martin F.M."/>
        </authorList>
    </citation>
    <scope>NUCLEOTIDE SEQUENCE</scope>
    <source>
        <strain evidence="1">KUC20120723A-06</strain>
    </source>
</reference>
<gene>
    <name evidence="1" type="ORF">BV22DRAFT_861996</name>
</gene>
<evidence type="ECO:0000313" key="1">
    <source>
        <dbReference type="EMBL" id="KAH7919400.1"/>
    </source>
</evidence>
<dbReference type="Proteomes" id="UP000790709">
    <property type="component" value="Unassembled WGS sequence"/>
</dbReference>
<dbReference type="EMBL" id="MU266663">
    <property type="protein sequence ID" value="KAH7919400.1"/>
    <property type="molecule type" value="Genomic_DNA"/>
</dbReference>
<proteinExistence type="predicted"/>
<name>A0ACB8B1I9_9AGAM</name>
<sequence length="176" mass="19240">MSGCRSGQRLAQGSEHGKITSPVNRPSYDYLDVSHRNYGFFAGRCCSNTPNAIPTIYGRPTFNSECSHVLCIRRIGLQAHTHALRIAKDTEDFLCSIMTDPERRGASLASSVSQSSSEFSLVRSYLRGPGSRGSAIRWPRISLVCSKAQPVPRLQGGEGRVRLRALLHAPSRGSAH</sequence>
<organism evidence="1 2">
    <name type="scientific">Leucogyrophana mollusca</name>
    <dbReference type="NCBI Taxonomy" id="85980"/>
    <lineage>
        <taxon>Eukaryota</taxon>
        <taxon>Fungi</taxon>
        <taxon>Dikarya</taxon>
        <taxon>Basidiomycota</taxon>
        <taxon>Agaricomycotina</taxon>
        <taxon>Agaricomycetes</taxon>
        <taxon>Agaricomycetidae</taxon>
        <taxon>Boletales</taxon>
        <taxon>Boletales incertae sedis</taxon>
        <taxon>Leucogyrophana</taxon>
    </lineage>
</organism>